<feature type="region of interest" description="Disordered" evidence="1">
    <location>
        <begin position="1"/>
        <end position="58"/>
    </location>
</feature>
<sequence>MKDSRLPAQRSAGSSSAGSRGLLQVKGYGSCGDSRPTEENSLGRGRTLSHASSTVWASSRVNDRAARDSHLYHISGVQAMQYADIPKRDGRVIPTALAGYTNR</sequence>
<gene>
    <name evidence="2" type="ORF">NliqN6_0970</name>
</gene>
<keyword evidence="3" id="KW-1185">Reference proteome</keyword>
<dbReference type="EMBL" id="BLZA01000009">
    <property type="protein sequence ID" value="GHJ84568.1"/>
    <property type="molecule type" value="Genomic_DNA"/>
</dbReference>
<reference evidence="2" key="1">
    <citation type="submission" date="2020-07" db="EMBL/GenBank/DDBJ databases">
        <title>Draft Genome Sequence of a Deep-Sea Yeast, Naganishia (Cryptococcus) liquefaciens strain N6.</title>
        <authorList>
            <person name="Han Y.W."/>
            <person name="Kajitani R."/>
            <person name="Morimoto H."/>
            <person name="Parhat M."/>
            <person name="Tsubouchi H."/>
            <person name="Bakenova O."/>
            <person name="Ogata M."/>
            <person name="Argunhan B."/>
            <person name="Aoki R."/>
            <person name="Kajiwara S."/>
            <person name="Itoh T."/>
            <person name="Iwasaki H."/>
        </authorList>
    </citation>
    <scope>NUCLEOTIDE SEQUENCE</scope>
    <source>
        <strain evidence="2">N6</strain>
    </source>
</reference>
<evidence type="ECO:0000313" key="3">
    <source>
        <dbReference type="Proteomes" id="UP000620104"/>
    </source>
</evidence>
<feature type="compositionally biased region" description="Low complexity" evidence="1">
    <location>
        <begin position="8"/>
        <end position="24"/>
    </location>
</feature>
<dbReference type="Proteomes" id="UP000620104">
    <property type="component" value="Unassembled WGS sequence"/>
</dbReference>
<evidence type="ECO:0000313" key="2">
    <source>
        <dbReference type="EMBL" id="GHJ84568.1"/>
    </source>
</evidence>
<proteinExistence type="predicted"/>
<accession>A0A8H3TP28</accession>
<feature type="compositionally biased region" description="Polar residues" evidence="1">
    <location>
        <begin position="49"/>
        <end position="58"/>
    </location>
</feature>
<organism evidence="2 3">
    <name type="scientific">Naganishia liquefaciens</name>
    <dbReference type="NCBI Taxonomy" id="104408"/>
    <lineage>
        <taxon>Eukaryota</taxon>
        <taxon>Fungi</taxon>
        <taxon>Dikarya</taxon>
        <taxon>Basidiomycota</taxon>
        <taxon>Agaricomycotina</taxon>
        <taxon>Tremellomycetes</taxon>
        <taxon>Filobasidiales</taxon>
        <taxon>Filobasidiaceae</taxon>
        <taxon>Naganishia</taxon>
    </lineage>
</organism>
<dbReference type="AlphaFoldDB" id="A0A8H3TP28"/>
<comment type="caution">
    <text evidence="2">The sequence shown here is derived from an EMBL/GenBank/DDBJ whole genome shotgun (WGS) entry which is preliminary data.</text>
</comment>
<name>A0A8H3TP28_9TREE</name>
<evidence type="ECO:0000256" key="1">
    <source>
        <dbReference type="SAM" id="MobiDB-lite"/>
    </source>
</evidence>
<protein>
    <submittedName>
        <fullName evidence="2">Uncharacterized protein</fullName>
    </submittedName>
</protein>